<dbReference type="Pfam" id="PF00172">
    <property type="entry name" value="Zn_clus"/>
    <property type="match status" value="1"/>
</dbReference>
<keyword evidence="2" id="KW-0479">Metal-binding</keyword>
<evidence type="ECO:0000256" key="7">
    <source>
        <dbReference type="ARBA" id="ARBA00023242"/>
    </source>
</evidence>
<dbReference type="PROSITE" id="PS00463">
    <property type="entry name" value="ZN2_CY6_FUNGAL_1"/>
    <property type="match status" value="1"/>
</dbReference>
<keyword evidence="5 10" id="KW-0238">DNA-binding</keyword>
<dbReference type="GO" id="GO:0006351">
    <property type="term" value="P:DNA-templated transcription"/>
    <property type="evidence" value="ECO:0007669"/>
    <property type="project" value="InterPro"/>
</dbReference>
<keyword evidence="6" id="KW-0804">Transcription</keyword>
<evidence type="ECO:0000256" key="8">
    <source>
        <dbReference type="SAM" id="MobiDB-lite"/>
    </source>
</evidence>
<gene>
    <name evidence="10" type="ORF">BP5553_05437</name>
</gene>
<comment type="subcellular location">
    <subcellularLocation>
        <location evidence="1">Nucleus</location>
    </subcellularLocation>
</comment>
<keyword evidence="4" id="KW-0805">Transcription regulation</keyword>
<proteinExistence type="predicted"/>
<keyword evidence="7" id="KW-0539">Nucleus</keyword>
<name>A0A370TR69_9HELO</name>
<feature type="domain" description="Zn(2)-C6 fungal-type" evidence="9">
    <location>
        <begin position="39"/>
        <end position="70"/>
    </location>
</feature>
<dbReference type="InterPro" id="IPR036864">
    <property type="entry name" value="Zn2-C6_fun-type_DNA-bd_sf"/>
</dbReference>
<evidence type="ECO:0000313" key="10">
    <source>
        <dbReference type="EMBL" id="RDL38004.1"/>
    </source>
</evidence>
<dbReference type="SUPFAM" id="SSF57701">
    <property type="entry name" value="Zn2/Cys6 DNA-binding domain"/>
    <property type="match status" value="1"/>
</dbReference>
<evidence type="ECO:0000256" key="3">
    <source>
        <dbReference type="ARBA" id="ARBA00022833"/>
    </source>
</evidence>
<dbReference type="PROSITE" id="PS50048">
    <property type="entry name" value="ZN2_CY6_FUNGAL_2"/>
    <property type="match status" value="1"/>
</dbReference>
<keyword evidence="11" id="KW-1185">Reference proteome</keyword>
<dbReference type="STRING" id="2656787.A0A370TR69"/>
<dbReference type="SMART" id="SM00066">
    <property type="entry name" value="GAL4"/>
    <property type="match status" value="1"/>
</dbReference>
<dbReference type="OrthoDB" id="2162761at2759"/>
<dbReference type="GO" id="GO:0000981">
    <property type="term" value="F:DNA-binding transcription factor activity, RNA polymerase II-specific"/>
    <property type="evidence" value="ECO:0007669"/>
    <property type="project" value="InterPro"/>
</dbReference>
<dbReference type="PANTHER" id="PTHR31313">
    <property type="entry name" value="TY1 ENHANCER ACTIVATOR"/>
    <property type="match status" value="1"/>
</dbReference>
<evidence type="ECO:0000256" key="6">
    <source>
        <dbReference type="ARBA" id="ARBA00023163"/>
    </source>
</evidence>
<dbReference type="GO" id="GO:0005634">
    <property type="term" value="C:nucleus"/>
    <property type="evidence" value="ECO:0007669"/>
    <property type="project" value="UniProtKB-SubCell"/>
</dbReference>
<dbReference type="GO" id="GO:0008270">
    <property type="term" value="F:zinc ion binding"/>
    <property type="evidence" value="ECO:0007669"/>
    <property type="project" value="InterPro"/>
</dbReference>
<dbReference type="InterPro" id="IPR007219">
    <property type="entry name" value="XnlR_reg_dom"/>
</dbReference>
<dbReference type="CDD" id="cd00067">
    <property type="entry name" value="GAL4"/>
    <property type="match status" value="1"/>
</dbReference>
<dbReference type="CDD" id="cd12148">
    <property type="entry name" value="fungal_TF_MHR"/>
    <property type="match status" value="1"/>
</dbReference>
<dbReference type="InterPro" id="IPR051615">
    <property type="entry name" value="Transcr_Regulatory_Elem"/>
</dbReference>
<evidence type="ECO:0000256" key="2">
    <source>
        <dbReference type="ARBA" id="ARBA00022723"/>
    </source>
</evidence>
<protein>
    <submittedName>
        <fullName evidence="10">Zn2 DNA-binding protein</fullName>
    </submittedName>
</protein>
<dbReference type="GO" id="GO:0003677">
    <property type="term" value="F:DNA binding"/>
    <property type="evidence" value="ECO:0007669"/>
    <property type="project" value="UniProtKB-KW"/>
</dbReference>
<comment type="caution">
    <text evidence="10">The sequence shown here is derived from an EMBL/GenBank/DDBJ whole genome shotgun (WGS) entry which is preliminary data.</text>
</comment>
<evidence type="ECO:0000259" key="9">
    <source>
        <dbReference type="PROSITE" id="PS50048"/>
    </source>
</evidence>
<accession>A0A370TR69</accession>
<evidence type="ECO:0000256" key="1">
    <source>
        <dbReference type="ARBA" id="ARBA00004123"/>
    </source>
</evidence>
<dbReference type="RefSeq" id="XP_031870660.1">
    <property type="nucleotide sequence ID" value="XM_032014060.1"/>
</dbReference>
<dbReference type="Proteomes" id="UP000254866">
    <property type="component" value="Unassembled WGS sequence"/>
</dbReference>
<reference evidence="10 11" key="1">
    <citation type="journal article" date="2018" name="IMA Fungus">
        <title>IMA Genome-F 9: Draft genome sequence of Annulohypoxylon stygium, Aspergillus mulundensis, Berkeleyomyces basicola (syn. Thielaviopsis basicola), Ceratocystis smalleyi, two Cercospora beticola strains, Coleophoma cylindrospora, Fusarium fracticaudum, Phialophora cf. hyalina, and Morchella septimelata.</title>
        <authorList>
            <person name="Wingfield B.D."/>
            <person name="Bills G.F."/>
            <person name="Dong Y."/>
            <person name="Huang W."/>
            <person name="Nel W.J."/>
            <person name="Swalarsk-Parry B.S."/>
            <person name="Vaghefi N."/>
            <person name="Wilken P.M."/>
            <person name="An Z."/>
            <person name="de Beer Z.W."/>
            <person name="De Vos L."/>
            <person name="Chen L."/>
            <person name="Duong T.A."/>
            <person name="Gao Y."/>
            <person name="Hammerbacher A."/>
            <person name="Kikkert J.R."/>
            <person name="Li Y."/>
            <person name="Li H."/>
            <person name="Li K."/>
            <person name="Li Q."/>
            <person name="Liu X."/>
            <person name="Ma X."/>
            <person name="Naidoo K."/>
            <person name="Pethybridge S.J."/>
            <person name="Sun J."/>
            <person name="Steenkamp E.T."/>
            <person name="van der Nest M.A."/>
            <person name="van Wyk S."/>
            <person name="Wingfield M.J."/>
            <person name="Xiong C."/>
            <person name="Yue Q."/>
            <person name="Zhang X."/>
        </authorList>
    </citation>
    <scope>NUCLEOTIDE SEQUENCE [LARGE SCALE GENOMIC DNA]</scope>
    <source>
        <strain evidence="10 11">BP 5553</strain>
    </source>
</reference>
<evidence type="ECO:0000313" key="11">
    <source>
        <dbReference type="Proteomes" id="UP000254866"/>
    </source>
</evidence>
<feature type="region of interest" description="Disordered" evidence="8">
    <location>
        <begin position="1"/>
        <end position="29"/>
    </location>
</feature>
<dbReference type="Pfam" id="PF04082">
    <property type="entry name" value="Fungal_trans"/>
    <property type="match status" value="1"/>
</dbReference>
<dbReference type="Gene3D" id="4.10.240.10">
    <property type="entry name" value="Zn(2)-C6 fungal-type DNA-binding domain"/>
    <property type="match status" value="1"/>
</dbReference>
<dbReference type="GeneID" id="43598286"/>
<dbReference type="AlphaFoldDB" id="A0A370TR69"/>
<evidence type="ECO:0000256" key="5">
    <source>
        <dbReference type="ARBA" id="ARBA00023125"/>
    </source>
</evidence>
<dbReference type="EMBL" id="NPIC01000003">
    <property type="protein sequence ID" value="RDL38004.1"/>
    <property type="molecule type" value="Genomic_DNA"/>
</dbReference>
<sequence length="761" mass="85353">MPRSLLPKSEAMSSSPSPSLDAAFAGGEAPPKRRCISSACMPCRKRKSKCDGLQPACHACTTAYHSECYYDIDSDHRRKGALKRDIAQLKEDLGPRNAILDAIRKGSESVVDDIIELIRSNPDESWDSIAERVETPSFGATEKAPLSSYLEGEVDSFSVKALAKPGDSRQYGHTSNLSSLLDDDIAPVSEISQCGAWTNVTDNEDLIKHLLDVYLAWSHPLYMLFSEEAFLYGMQERKLKYCTPLLVNAVLAVGCHFSDRPEARADPNDTSTVGGHFFAEAVRLFQENGRPSLTSVQALAAMSLHQAMNNNDSSGWLYMCQTIGMVIELGLHTNQPTQSNGEMIELEAAARRITFWGCYFLQTAWGMCVGRISMLPRTAIRVGKQDISDHLESKIWIPSGHPNYPSLASGIEQPGMRYTLLLHSSLLCEIVDDIVQLFYASRDRITSRKLQHHHEKLQEWHKALPESLAIKDTPTLPQVICLHVYYHNCVIQLFRPFLRYQFVEGTRTPRQIATKAANKISELMALYTQTYSLRRPVFMSSHCIVTAAVIHLVTLSPPNVPPKIREQTEIHVANAIRTLHEMHRSFPIVVRYLKSIRVLITRWCPVIPERIQEAMVDAGMGSPISTSSNPPDLNSQRYTNHANHTYHTNQMIIDDRKPSVHDANPHPHVIGPPVQNQTRCQTHNYQPLFWTPFPHEGDGVPLALPPELHEPVNQHMGIAGMPPLAIDRDWSQLNRYGFTMNGTGEGDVALWELNWDNHLGS</sequence>
<dbReference type="InterPro" id="IPR001138">
    <property type="entry name" value="Zn2Cys6_DnaBD"/>
</dbReference>
<dbReference type="PANTHER" id="PTHR31313:SF81">
    <property type="entry name" value="TY1 ENHANCER ACTIVATOR"/>
    <property type="match status" value="1"/>
</dbReference>
<organism evidence="10 11">
    <name type="scientific">Venustampulla echinocandica</name>
    <dbReference type="NCBI Taxonomy" id="2656787"/>
    <lineage>
        <taxon>Eukaryota</taxon>
        <taxon>Fungi</taxon>
        <taxon>Dikarya</taxon>
        <taxon>Ascomycota</taxon>
        <taxon>Pezizomycotina</taxon>
        <taxon>Leotiomycetes</taxon>
        <taxon>Helotiales</taxon>
        <taxon>Pleuroascaceae</taxon>
        <taxon>Venustampulla</taxon>
    </lineage>
</organism>
<evidence type="ECO:0000256" key="4">
    <source>
        <dbReference type="ARBA" id="ARBA00023015"/>
    </source>
</evidence>
<keyword evidence="3" id="KW-0862">Zinc</keyword>